<reference evidence="3" key="1">
    <citation type="submission" date="2018-05" db="EMBL/GenBank/DDBJ databases">
        <title>Micromonospora globispora sp. nov. and Micromonospora rugosa sp. nov., isolated from marine sediment.</title>
        <authorList>
            <person name="Carro L."/>
            <person name="Aysel V."/>
            <person name="Cetin D."/>
            <person name="Igual J.M."/>
            <person name="Klenk H.-P."/>
            <person name="Trujillo M.E."/>
            <person name="Sahin N."/>
        </authorList>
    </citation>
    <scope>NUCLEOTIDE SEQUENCE [LARGE SCALE GENOMIC DNA]</scope>
    <source>
        <strain evidence="3">S2904</strain>
    </source>
</reference>
<dbReference type="Proteomes" id="UP000245683">
    <property type="component" value="Unassembled WGS sequence"/>
</dbReference>
<evidence type="ECO:0000313" key="2">
    <source>
        <dbReference type="EMBL" id="PWU45415.1"/>
    </source>
</evidence>
<dbReference type="AlphaFoldDB" id="A0A317JXX6"/>
<feature type="region of interest" description="Disordered" evidence="1">
    <location>
        <begin position="29"/>
        <end position="64"/>
    </location>
</feature>
<comment type="caution">
    <text evidence="2">The sequence shown here is derived from an EMBL/GenBank/DDBJ whole genome shotgun (WGS) entry which is preliminary data.</text>
</comment>
<dbReference type="EMBL" id="QGSV01000255">
    <property type="protein sequence ID" value="PWU45415.1"/>
    <property type="molecule type" value="Genomic_DNA"/>
</dbReference>
<feature type="compositionally biased region" description="Basic and acidic residues" evidence="1">
    <location>
        <begin position="29"/>
        <end position="40"/>
    </location>
</feature>
<gene>
    <name evidence="2" type="ORF">DLJ46_21490</name>
</gene>
<evidence type="ECO:0000313" key="3">
    <source>
        <dbReference type="Proteomes" id="UP000245683"/>
    </source>
</evidence>
<keyword evidence="3" id="KW-1185">Reference proteome</keyword>
<proteinExistence type="predicted"/>
<sequence>MFPHHEGEDMSETYHAVANSRRTRLGADWHPHQCEAREYPVTDGPVANARRSRAEDDPEGGADS</sequence>
<organism evidence="2 3">
    <name type="scientific">Micromonospora globispora</name>
    <dbReference type="NCBI Taxonomy" id="1450148"/>
    <lineage>
        <taxon>Bacteria</taxon>
        <taxon>Bacillati</taxon>
        <taxon>Actinomycetota</taxon>
        <taxon>Actinomycetes</taxon>
        <taxon>Micromonosporales</taxon>
        <taxon>Micromonosporaceae</taxon>
        <taxon>Micromonospora</taxon>
    </lineage>
</organism>
<accession>A0A317JXX6</accession>
<evidence type="ECO:0000256" key="1">
    <source>
        <dbReference type="SAM" id="MobiDB-lite"/>
    </source>
</evidence>
<protein>
    <submittedName>
        <fullName evidence="2">Uncharacterized protein</fullName>
    </submittedName>
</protein>
<name>A0A317JXX6_9ACTN</name>